<feature type="repeat" description="TPR" evidence="1">
    <location>
        <begin position="574"/>
        <end position="607"/>
    </location>
</feature>
<evidence type="ECO:0000313" key="4">
    <source>
        <dbReference type="Proteomes" id="UP000268727"/>
    </source>
</evidence>
<feature type="domain" description="NB-ARC" evidence="2">
    <location>
        <begin position="56"/>
        <end position="223"/>
    </location>
</feature>
<keyword evidence="4" id="KW-1185">Reference proteome</keyword>
<reference evidence="3 4" key="1">
    <citation type="submission" date="2018-11" db="EMBL/GenBank/DDBJ databases">
        <title>Sequencing the genomes of 1000 actinobacteria strains.</title>
        <authorList>
            <person name="Klenk H.-P."/>
        </authorList>
    </citation>
    <scope>NUCLEOTIDE SEQUENCE [LARGE SCALE GENOMIC DNA]</scope>
    <source>
        <strain evidence="3 4">DSM 44231</strain>
    </source>
</reference>
<dbReference type="InterPro" id="IPR027417">
    <property type="entry name" value="P-loop_NTPase"/>
</dbReference>
<proteinExistence type="predicted"/>
<dbReference type="PROSITE" id="PS50005">
    <property type="entry name" value="TPR"/>
    <property type="match status" value="2"/>
</dbReference>
<dbReference type="Pfam" id="PF13424">
    <property type="entry name" value="TPR_12"/>
    <property type="match status" value="2"/>
</dbReference>
<evidence type="ECO:0000259" key="2">
    <source>
        <dbReference type="Pfam" id="PF00931"/>
    </source>
</evidence>
<dbReference type="Proteomes" id="UP000268727">
    <property type="component" value="Unassembled WGS sequence"/>
</dbReference>
<dbReference type="InterPro" id="IPR002182">
    <property type="entry name" value="NB-ARC"/>
</dbReference>
<dbReference type="Gene3D" id="1.25.40.10">
    <property type="entry name" value="Tetratricopeptide repeat domain"/>
    <property type="match status" value="2"/>
</dbReference>
<dbReference type="PANTHER" id="PTHR47691">
    <property type="entry name" value="REGULATOR-RELATED"/>
    <property type="match status" value="1"/>
</dbReference>
<protein>
    <submittedName>
        <fullName evidence="3">Tetratricopeptide repeat protein</fullName>
    </submittedName>
</protein>
<dbReference type="RefSeq" id="WP_123747021.1">
    <property type="nucleotide sequence ID" value="NZ_RJKM01000001.1"/>
</dbReference>
<dbReference type="Pfam" id="PF00931">
    <property type="entry name" value="NB-ARC"/>
    <property type="match status" value="1"/>
</dbReference>
<accession>A0A3N1HHN4</accession>
<dbReference type="Gene3D" id="1.10.10.10">
    <property type="entry name" value="Winged helix-like DNA-binding domain superfamily/Winged helix DNA-binding domain"/>
    <property type="match status" value="1"/>
</dbReference>
<dbReference type="SMART" id="SM00028">
    <property type="entry name" value="TPR"/>
    <property type="match status" value="5"/>
</dbReference>
<gene>
    <name evidence="3" type="ORF">EDD40_7498</name>
</gene>
<name>A0A3N1HHN4_9PSEU</name>
<evidence type="ECO:0000256" key="1">
    <source>
        <dbReference type="PROSITE-ProRule" id="PRU00339"/>
    </source>
</evidence>
<dbReference type="SUPFAM" id="SSF52540">
    <property type="entry name" value="P-loop containing nucleoside triphosphate hydrolases"/>
    <property type="match status" value="1"/>
</dbReference>
<dbReference type="Gene3D" id="3.40.50.300">
    <property type="entry name" value="P-loop containing nucleotide triphosphate hydrolases"/>
    <property type="match status" value="1"/>
</dbReference>
<sequence length="701" mass="76207">MGETGSGNHLSGSATNVVQAAQVHGGIHFHETARSLPAPRQLPPDIGHFTNRTEYLGRLDDWLESREGDPGAVQIVAGTGGVGKTSLVTHWAHRVRDRFGDGDLFVDLHGYHPKGPVGADEALGVVLQALSVPEERIPDGVDARAALYRSLLHNRRMLILLDDASAPDQVRPLLPGGSSCKVLVTSRSRLAGLVVQNGAHCMSLDVLSPDRASELLRQVIGRRAADEPEAVDRLAEYCGHLPLALNIAASQLLVSPGTRVSDLVDELSEERDRLDVLVTPGDESTAVRPVFSLSYRSLAPQVARAYRLLGLFPGRDIGAAAAAALLGLEPGPARRVLAELTSTHLLTEKDHRRYQMHDLLRLHAGECAEADEPVDERRAAIRRTLIWYAQATKAAVRAVIPYFSQIPVTLPETGAAVPEFPDRASALAWGDVERPNLKAAVQQASDSGEHELAWQLAVLMFGLLLVRKPYSDWVTTHEIGLESARLRGETAAEAWLLTSLSIAEIGLRRPERALERLEAALPHWRRDGTRWGIAWALRDTGAAYHQLGRHAEAIDLFEQALAMHLEDGDSWGEATAMSGLARAHVETGELDAALTEAQRALEIRRSHNDERNIGKALNDLGAVRLAMGDFEQAGRDAAQALEILTAVDYWPGKAVSYELLGDSLDELGEPEEAAARWQAAIDLYELLGDPRAETLRGRLSG</sequence>
<dbReference type="AlphaFoldDB" id="A0A3N1HHN4"/>
<feature type="repeat" description="TPR" evidence="1">
    <location>
        <begin position="534"/>
        <end position="567"/>
    </location>
</feature>
<organism evidence="3 4">
    <name type="scientific">Saccharothrix texasensis</name>
    <dbReference type="NCBI Taxonomy" id="103734"/>
    <lineage>
        <taxon>Bacteria</taxon>
        <taxon>Bacillati</taxon>
        <taxon>Actinomycetota</taxon>
        <taxon>Actinomycetes</taxon>
        <taxon>Pseudonocardiales</taxon>
        <taxon>Pseudonocardiaceae</taxon>
        <taxon>Saccharothrix</taxon>
    </lineage>
</organism>
<dbReference type="PRINTS" id="PR00364">
    <property type="entry name" value="DISEASERSIST"/>
</dbReference>
<comment type="caution">
    <text evidence="3">The sequence shown here is derived from an EMBL/GenBank/DDBJ whole genome shotgun (WGS) entry which is preliminary data.</text>
</comment>
<keyword evidence="1" id="KW-0802">TPR repeat</keyword>
<evidence type="ECO:0000313" key="3">
    <source>
        <dbReference type="EMBL" id="ROP42010.1"/>
    </source>
</evidence>
<dbReference type="OrthoDB" id="581105at2"/>
<dbReference type="InterPro" id="IPR036388">
    <property type="entry name" value="WH-like_DNA-bd_sf"/>
</dbReference>
<dbReference type="Pfam" id="PF13374">
    <property type="entry name" value="TPR_10"/>
    <property type="match status" value="1"/>
</dbReference>
<dbReference type="SUPFAM" id="SSF48452">
    <property type="entry name" value="TPR-like"/>
    <property type="match status" value="2"/>
</dbReference>
<dbReference type="EMBL" id="RJKM01000001">
    <property type="protein sequence ID" value="ROP42010.1"/>
    <property type="molecule type" value="Genomic_DNA"/>
</dbReference>
<dbReference type="InterPro" id="IPR019734">
    <property type="entry name" value="TPR_rpt"/>
</dbReference>
<dbReference type="InterPro" id="IPR011990">
    <property type="entry name" value="TPR-like_helical_dom_sf"/>
</dbReference>
<dbReference type="GO" id="GO:0043531">
    <property type="term" value="F:ADP binding"/>
    <property type="evidence" value="ECO:0007669"/>
    <property type="project" value="InterPro"/>
</dbReference>
<dbReference type="PANTHER" id="PTHR47691:SF3">
    <property type="entry name" value="HTH-TYPE TRANSCRIPTIONAL REGULATOR RV0890C-RELATED"/>
    <property type="match status" value="1"/>
</dbReference>